<dbReference type="KEGG" id="lfo:LMK00_08880"/>
<name>A0A9Q8Y0U1_9LACT</name>
<gene>
    <name evidence="2" type="ORF">LMK00_08880</name>
    <name evidence="1" type="ORF">NF717_07000</name>
</gene>
<evidence type="ECO:0000313" key="1">
    <source>
        <dbReference type="EMBL" id="MDG6145407.1"/>
    </source>
</evidence>
<dbReference type="Pfam" id="PF06304">
    <property type="entry name" value="DUF1048"/>
    <property type="match status" value="1"/>
</dbReference>
<dbReference type="Proteomes" id="UP001056730">
    <property type="component" value="Chromosome"/>
</dbReference>
<proteinExistence type="predicted"/>
<protein>
    <submittedName>
        <fullName evidence="2">DUF1048 domain-containing protein</fullName>
    </submittedName>
</protein>
<evidence type="ECO:0000313" key="2">
    <source>
        <dbReference type="EMBL" id="USJ19938.1"/>
    </source>
</evidence>
<accession>A0A9Q8Y0U1</accession>
<dbReference type="Proteomes" id="UP001153199">
    <property type="component" value="Unassembled WGS sequence"/>
</dbReference>
<evidence type="ECO:0000313" key="3">
    <source>
        <dbReference type="Proteomes" id="UP001056730"/>
    </source>
</evidence>
<reference evidence="1" key="2">
    <citation type="submission" date="2022-06" db="EMBL/GenBank/DDBJ databases">
        <title>Lactococcus from bovine mastitis in China.</title>
        <authorList>
            <person name="Lin Y."/>
            <person name="Han B."/>
        </authorList>
    </citation>
    <scope>NUCLEOTIDE SEQUENCE</scope>
    <source>
        <strain evidence="1">Ningxia-I-26</strain>
    </source>
</reference>
<dbReference type="AlphaFoldDB" id="A0A9Q8Y0U1"/>
<keyword evidence="4" id="KW-1185">Reference proteome</keyword>
<evidence type="ECO:0000313" key="4">
    <source>
        <dbReference type="Proteomes" id="UP001153199"/>
    </source>
</evidence>
<sequence>MMNFWDRITGRDMTVARADFAERVKRLPESYQSIWAELDEEIQRYSDLTGRNLIPIMSSLLEFFEETSFDYEDVSAVIGDDKEAFVAELFDQRRPIPNKSYRDKCREQLNRNVAKKLGRQ</sequence>
<dbReference type="InterPro" id="IPR008316">
    <property type="entry name" value="UCP029876"/>
</dbReference>
<dbReference type="EMBL" id="CP086395">
    <property type="protein sequence ID" value="USJ19938.1"/>
    <property type="molecule type" value="Genomic_DNA"/>
</dbReference>
<dbReference type="EMBL" id="JAMWFV010000008">
    <property type="protein sequence ID" value="MDG6145407.1"/>
    <property type="molecule type" value="Genomic_DNA"/>
</dbReference>
<organism evidence="2 3">
    <name type="scientific">Lactococcus formosensis</name>
    <dbReference type="NCBI Taxonomy" id="1281486"/>
    <lineage>
        <taxon>Bacteria</taxon>
        <taxon>Bacillati</taxon>
        <taxon>Bacillota</taxon>
        <taxon>Bacilli</taxon>
        <taxon>Lactobacillales</taxon>
        <taxon>Streptococcaceae</taxon>
        <taxon>Lactococcus</taxon>
    </lineage>
</organism>
<reference evidence="2" key="1">
    <citation type="journal article" date="2022" name="Front. Microbiol.">
        <title>Feed Insects as a Reservoir of Granadaene-Producing Lactococci.</title>
        <authorList>
            <person name="Neuzil-Bunesova V."/>
            <person name="Ramirez Garcia A."/>
            <person name="Modrackova N."/>
            <person name="Makovska M."/>
            <person name="Sabolova M."/>
            <person name="Sproer C."/>
            <person name="Bunk B."/>
            <person name="Blom J."/>
            <person name="Schwab C."/>
        </authorList>
    </citation>
    <scope>NUCLEOTIDE SEQUENCE</scope>
    <source>
        <strain evidence="2">I4/6O</strain>
    </source>
</reference>
<dbReference type="SUPFAM" id="SSF158560">
    <property type="entry name" value="BH3980-like"/>
    <property type="match status" value="1"/>
</dbReference>
<dbReference type="Gene3D" id="1.10.1900.10">
    <property type="entry name" value="c-terminal domain of poly(a) binding protein"/>
    <property type="match status" value="1"/>
</dbReference>